<dbReference type="InterPro" id="IPR025996">
    <property type="entry name" value="MT1864/Rv1816-like_C"/>
</dbReference>
<dbReference type="InterPro" id="IPR001647">
    <property type="entry name" value="HTH_TetR"/>
</dbReference>
<evidence type="ECO:0000256" key="2">
    <source>
        <dbReference type="ARBA" id="ARBA00023125"/>
    </source>
</evidence>
<dbReference type="PROSITE" id="PS50977">
    <property type="entry name" value="HTH_TETR_2"/>
    <property type="match status" value="1"/>
</dbReference>
<dbReference type="SUPFAM" id="SSF46689">
    <property type="entry name" value="Homeodomain-like"/>
    <property type="match status" value="1"/>
</dbReference>
<feature type="DNA-binding region" description="H-T-H motif" evidence="4">
    <location>
        <begin position="37"/>
        <end position="56"/>
    </location>
</feature>
<evidence type="ECO:0000313" key="7">
    <source>
        <dbReference type="Proteomes" id="UP001305521"/>
    </source>
</evidence>
<name>A0ABZ0PHX7_9PROT</name>
<dbReference type="Pfam" id="PF00440">
    <property type="entry name" value="TetR_N"/>
    <property type="match status" value="1"/>
</dbReference>
<dbReference type="SUPFAM" id="SSF48498">
    <property type="entry name" value="Tetracyclin repressor-like, C-terminal domain"/>
    <property type="match status" value="1"/>
</dbReference>
<keyword evidence="1" id="KW-0805">Transcription regulation</keyword>
<dbReference type="Proteomes" id="UP001305521">
    <property type="component" value="Chromosome"/>
</dbReference>
<evidence type="ECO:0000256" key="4">
    <source>
        <dbReference type="PROSITE-ProRule" id="PRU00335"/>
    </source>
</evidence>
<feature type="domain" description="HTH tetR-type" evidence="5">
    <location>
        <begin position="14"/>
        <end position="74"/>
    </location>
</feature>
<evidence type="ECO:0000259" key="5">
    <source>
        <dbReference type="PROSITE" id="PS50977"/>
    </source>
</evidence>
<evidence type="ECO:0000313" key="6">
    <source>
        <dbReference type="EMBL" id="WPB85338.1"/>
    </source>
</evidence>
<dbReference type="RefSeq" id="WP_318649304.1">
    <property type="nucleotide sequence ID" value="NZ_CP137852.1"/>
</dbReference>
<sequence length="204" mass="21273">MAVTPKPPGRFHHGDLRRALLDALAEALREHPPEALSLRDLARRAGVAHSAAAPHFGDKRGLLTAFATEGYTRLAKAQRAAMEAAPRDAAAQLAASGRGYLGFARASPGHFRLMMRADLVDGANPALCAAQEAAWQPLAEAITAGTPHLDATQRHARMILAWSGVHGFAALTAEKAEAVLAGASGLDAAEAALVEGLVAACLRR</sequence>
<dbReference type="EMBL" id="CP137852">
    <property type="protein sequence ID" value="WPB85338.1"/>
    <property type="molecule type" value="Genomic_DNA"/>
</dbReference>
<dbReference type="Pfam" id="PF13305">
    <property type="entry name" value="TetR_C_33"/>
    <property type="match status" value="1"/>
</dbReference>
<dbReference type="PANTHER" id="PTHR30055:SF220">
    <property type="entry name" value="TETR-FAMILY REGULATORY PROTEIN"/>
    <property type="match status" value="1"/>
</dbReference>
<dbReference type="InterPro" id="IPR050109">
    <property type="entry name" value="HTH-type_TetR-like_transc_reg"/>
</dbReference>
<organism evidence="6 7">
    <name type="scientific">Sediminicoccus rosea</name>
    <dbReference type="NCBI Taxonomy" id="1225128"/>
    <lineage>
        <taxon>Bacteria</taxon>
        <taxon>Pseudomonadati</taxon>
        <taxon>Pseudomonadota</taxon>
        <taxon>Alphaproteobacteria</taxon>
        <taxon>Acetobacterales</taxon>
        <taxon>Roseomonadaceae</taxon>
        <taxon>Sediminicoccus</taxon>
    </lineage>
</organism>
<accession>A0ABZ0PHX7</accession>
<dbReference type="InterPro" id="IPR009057">
    <property type="entry name" value="Homeodomain-like_sf"/>
</dbReference>
<dbReference type="PANTHER" id="PTHR30055">
    <property type="entry name" value="HTH-TYPE TRANSCRIPTIONAL REGULATOR RUTR"/>
    <property type="match status" value="1"/>
</dbReference>
<dbReference type="Gene3D" id="1.10.357.10">
    <property type="entry name" value="Tetracycline Repressor, domain 2"/>
    <property type="match status" value="1"/>
</dbReference>
<dbReference type="InterPro" id="IPR036271">
    <property type="entry name" value="Tet_transcr_reg_TetR-rel_C_sf"/>
</dbReference>
<evidence type="ECO:0000256" key="3">
    <source>
        <dbReference type="ARBA" id="ARBA00023163"/>
    </source>
</evidence>
<keyword evidence="7" id="KW-1185">Reference proteome</keyword>
<keyword evidence="2 4" id="KW-0238">DNA-binding</keyword>
<reference evidence="6 7" key="1">
    <citation type="submission" date="2023-11" db="EMBL/GenBank/DDBJ databases">
        <title>Arctic aerobic anoxygenic photoheterotroph Sediminicoccus rosea KRV36 adapts its photosynthesis to long days of polar summer.</title>
        <authorList>
            <person name="Tomasch J."/>
            <person name="Kopejtka K."/>
            <person name="Bily T."/>
            <person name="Gardiner A.T."/>
            <person name="Gardian Z."/>
            <person name="Shivaramu S."/>
            <person name="Koblizek M."/>
            <person name="Engelhardt F."/>
            <person name="Kaftan D."/>
        </authorList>
    </citation>
    <scope>NUCLEOTIDE SEQUENCE [LARGE SCALE GENOMIC DNA]</scope>
    <source>
        <strain evidence="6 7">R-30</strain>
    </source>
</reference>
<proteinExistence type="predicted"/>
<protein>
    <submittedName>
        <fullName evidence="6">TetR-like C-terminal domain-containing protein</fullName>
    </submittedName>
</protein>
<gene>
    <name evidence="6" type="ORF">R9Z33_00345</name>
</gene>
<keyword evidence="3" id="KW-0804">Transcription</keyword>
<evidence type="ECO:0000256" key="1">
    <source>
        <dbReference type="ARBA" id="ARBA00023015"/>
    </source>
</evidence>